<proteinExistence type="predicted"/>
<dbReference type="InterPro" id="IPR011257">
    <property type="entry name" value="DNA_glycosylase"/>
</dbReference>
<dbReference type="GO" id="GO:0043916">
    <property type="term" value="F:DNA-7-methylguanine glycosylase activity"/>
    <property type="evidence" value="ECO:0007669"/>
    <property type="project" value="TreeGrafter"/>
</dbReference>
<dbReference type="Gene3D" id="1.10.1670.40">
    <property type="match status" value="1"/>
</dbReference>
<dbReference type="EC" id="3.2.2.21" evidence="2"/>
<reference evidence="6 7" key="1">
    <citation type="submission" date="2016-11" db="EMBL/GenBank/DDBJ databases">
        <title>Study of marine rhodopsin-containing bacteria.</title>
        <authorList>
            <person name="Yoshizawa S."/>
            <person name="Kumagai Y."/>
            <person name="Kogure K."/>
        </authorList>
    </citation>
    <scope>NUCLEOTIDE SEQUENCE [LARGE SCALE GENOMIC DNA]</scope>
    <source>
        <strain evidence="6 7">SAORIC-28</strain>
    </source>
</reference>
<dbReference type="GO" id="GO:0006307">
    <property type="term" value="P:DNA alkylation repair"/>
    <property type="evidence" value="ECO:0007669"/>
    <property type="project" value="TreeGrafter"/>
</dbReference>
<comment type="catalytic activity">
    <reaction evidence="1">
        <text>Hydrolysis of alkylated DNA, releasing 3-methyladenine, 3-methylguanine, 7-methylguanine and 7-methyladenine.</text>
        <dbReference type="EC" id="3.2.2.21"/>
    </reaction>
</comment>
<dbReference type="CDD" id="cd00056">
    <property type="entry name" value="ENDO3c"/>
    <property type="match status" value="1"/>
</dbReference>
<dbReference type="Gene3D" id="1.10.340.30">
    <property type="entry name" value="Hypothetical protein, domain 2"/>
    <property type="match status" value="1"/>
</dbReference>
<keyword evidence="7" id="KW-1185">Reference proteome</keyword>
<dbReference type="OrthoDB" id="9785929at2"/>
<dbReference type="Proteomes" id="UP000216339">
    <property type="component" value="Unassembled WGS sequence"/>
</dbReference>
<evidence type="ECO:0000256" key="1">
    <source>
        <dbReference type="ARBA" id="ARBA00000086"/>
    </source>
</evidence>
<dbReference type="GO" id="GO:0008725">
    <property type="term" value="F:DNA-3-methyladenine glycosylase activity"/>
    <property type="evidence" value="ECO:0007669"/>
    <property type="project" value="TreeGrafter"/>
</dbReference>
<gene>
    <name evidence="6" type="ORF">BSZ37_18135</name>
</gene>
<dbReference type="EMBL" id="MQWD01000001">
    <property type="protein sequence ID" value="PAP78209.1"/>
    <property type="molecule type" value="Genomic_DNA"/>
</dbReference>
<dbReference type="SMART" id="SM00478">
    <property type="entry name" value="ENDO3c"/>
    <property type="match status" value="1"/>
</dbReference>
<dbReference type="Pfam" id="PF00730">
    <property type="entry name" value="HhH-GPD"/>
    <property type="match status" value="1"/>
</dbReference>
<dbReference type="GO" id="GO:0032131">
    <property type="term" value="F:alkylated DNA binding"/>
    <property type="evidence" value="ECO:0007669"/>
    <property type="project" value="TreeGrafter"/>
</dbReference>
<protein>
    <recommendedName>
        <fullName evidence="2">DNA-3-methyladenine glycosylase II</fullName>
        <ecNumber evidence="2">3.2.2.21</ecNumber>
    </recommendedName>
</protein>
<evidence type="ECO:0000256" key="3">
    <source>
        <dbReference type="ARBA" id="ARBA00022763"/>
    </source>
</evidence>
<organism evidence="6 7">
    <name type="scientific">Rubrivirga marina</name>
    <dbReference type="NCBI Taxonomy" id="1196024"/>
    <lineage>
        <taxon>Bacteria</taxon>
        <taxon>Pseudomonadati</taxon>
        <taxon>Rhodothermota</taxon>
        <taxon>Rhodothermia</taxon>
        <taxon>Rhodothermales</taxon>
        <taxon>Rubricoccaceae</taxon>
        <taxon>Rubrivirga</taxon>
    </lineage>
</organism>
<accession>A0A271J6C8</accession>
<dbReference type="InterPro" id="IPR051912">
    <property type="entry name" value="Alkylbase_DNA_Glycosylase/TA"/>
</dbReference>
<evidence type="ECO:0000256" key="2">
    <source>
        <dbReference type="ARBA" id="ARBA00012000"/>
    </source>
</evidence>
<dbReference type="AlphaFoldDB" id="A0A271J6C8"/>
<keyword evidence="4" id="KW-0234">DNA repair</keyword>
<name>A0A271J6C8_9BACT</name>
<evidence type="ECO:0000313" key="7">
    <source>
        <dbReference type="Proteomes" id="UP000216339"/>
    </source>
</evidence>
<dbReference type="PANTHER" id="PTHR43003:SF5">
    <property type="entry name" value="DNA-3-METHYLADENINE GLYCOSYLASE"/>
    <property type="match status" value="1"/>
</dbReference>
<evidence type="ECO:0000313" key="6">
    <source>
        <dbReference type="EMBL" id="PAP78209.1"/>
    </source>
</evidence>
<dbReference type="PANTHER" id="PTHR43003">
    <property type="entry name" value="DNA-3-METHYLADENINE GLYCOSYLASE"/>
    <property type="match status" value="1"/>
</dbReference>
<evidence type="ECO:0000256" key="4">
    <source>
        <dbReference type="ARBA" id="ARBA00023204"/>
    </source>
</evidence>
<comment type="caution">
    <text evidence="6">The sequence shown here is derived from an EMBL/GenBank/DDBJ whole genome shotgun (WGS) entry which is preliminary data.</text>
</comment>
<dbReference type="InterPro" id="IPR003265">
    <property type="entry name" value="HhH-GPD_domain"/>
</dbReference>
<feature type="domain" description="HhH-GPD" evidence="5">
    <location>
        <begin position="49"/>
        <end position="205"/>
    </location>
</feature>
<dbReference type="GO" id="GO:0006285">
    <property type="term" value="P:base-excision repair, AP site formation"/>
    <property type="evidence" value="ECO:0007669"/>
    <property type="project" value="TreeGrafter"/>
</dbReference>
<keyword evidence="3" id="KW-0227">DNA damage</keyword>
<dbReference type="RefSeq" id="WP_095511892.1">
    <property type="nucleotide sequence ID" value="NZ_MQWD01000001.1"/>
</dbReference>
<dbReference type="SUPFAM" id="SSF48150">
    <property type="entry name" value="DNA-glycosylase"/>
    <property type="match status" value="1"/>
</dbReference>
<evidence type="ECO:0000259" key="5">
    <source>
        <dbReference type="SMART" id="SM00478"/>
    </source>
</evidence>
<dbReference type="GO" id="GO:0032993">
    <property type="term" value="C:protein-DNA complex"/>
    <property type="evidence" value="ECO:0007669"/>
    <property type="project" value="TreeGrafter"/>
</dbReference>
<sequence length="211" mass="22687">MEPPYDVVAASHALAEADPRMAETVARIGPPTLTLRPVETLPGLLRSIVFQQLSTKAAATIHGRVLRAFGDGETLDPDALAAAPDEDLRACGLSRAKTAAVRDLVARQRAGTLPSRADLLGLADDEVVRALTEVRGVGPWTAQMVLIFNLGRPDVWPTADLGVQEGHRIIHGLDARPTPREMAAIGEPYAPWRSVAAWYGWRALHAARGDE</sequence>